<gene>
    <name evidence="1" type="ORF">A8L45_20340</name>
</gene>
<accession>A0A1C3EAM6</accession>
<keyword evidence="2" id="KW-1185">Reference proteome</keyword>
<dbReference type="Pfam" id="PF22352">
    <property type="entry name" value="K319L-like_PKD"/>
    <property type="match status" value="1"/>
</dbReference>
<dbReference type="EMBL" id="LYBM01000054">
    <property type="protein sequence ID" value="ODA30283.1"/>
    <property type="molecule type" value="Genomic_DNA"/>
</dbReference>
<name>A0A1C3EAM6_9GAMM</name>
<dbReference type="Proteomes" id="UP000094936">
    <property type="component" value="Unassembled WGS sequence"/>
</dbReference>
<dbReference type="STRING" id="1080227.A8L45_20340"/>
<dbReference type="OrthoDB" id="9758386at2"/>
<dbReference type="RefSeq" id="WP_068905195.1">
    <property type="nucleotide sequence ID" value="NZ_JBHUIF010000012.1"/>
</dbReference>
<comment type="caution">
    <text evidence="1">The sequence shown here is derived from an EMBL/GenBank/DDBJ whole genome shotgun (WGS) entry which is preliminary data.</text>
</comment>
<reference evidence="1 2" key="1">
    <citation type="submission" date="2016-05" db="EMBL/GenBank/DDBJ databases">
        <title>Genomic Taxonomy of the Vibrionaceae.</title>
        <authorList>
            <person name="Gomez-Gil B."/>
            <person name="Enciso-Ibarra J."/>
        </authorList>
    </citation>
    <scope>NUCLEOTIDE SEQUENCE [LARGE SCALE GENOMIC DNA]</scope>
    <source>
        <strain evidence="1 2">CAIM 1920</strain>
    </source>
</reference>
<organism evidence="1 2">
    <name type="scientific">Veronia pacifica</name>
    <dbReference type="NCBI Taxonomy" id="1080227"/>
    <lineage>
        <taxon>Bacteria</taxon>
        <taxon>Pseudomonadati</taxon>
        <taxon>Pseudomonadota</taxon>
        <taxon>Gammaproteobacteria</taxon>
        <taxon>Vibrionales</taxon>
        <taxon>Vibrionaceae</taxon>
        <taxon>Veronia</taxon>
    </lineage>
</organism>
<protein>
    <submittedName>
        <fullName evidence="1">Uncharacterized protein</fullName>
    </submittedName>
</protein>
<dbReference type="InterPro" id="IPR013783">
    <property type="entry name" value="Ig-like_fold"/>
</dbReference>
<evidence type="ECO:0000313" key="1">
    <source>
        <dbReference type="EMBL" id="ODA30283.1"/>
    </source>
</evidence>
<proteinExistence type="predicted"/>
<evidence type="ECO:0000313" key="2">
    <source>
        <dbReference type="Proteomes" id="UP000094936"/>
    </source>
</evidence>
<sequence>MIILYKYFLAFGAVFIAFPSSAHYVFENSKKQFWWGGAFRNPEPCHTHQPPNSLHNYWAQFFRWHNHCTNLLPNADAGDRQTVQSNIEVILNGSKSTDSDGVIVGYHWRQVRGPWVKLSGSDKMLATFTAPDIQQQTMLVFRLKVQDDGQAENIDFVSILITPKSSFSKKK</sequence>
<dbReference type="AlphaFoldDB" id="A0A1C3EAM6"/>
<dbReference type="Gene3D" id="2.60.40.10">
    <property type="entry name" value="Immunoglobulins"/>
    <property type="match status" value="1"/>
</dbReference>